<dbReference type="RefSeq" id="WP_145275300.1">
    <property type="nucleotide sequence ID" value="NZ_CP036272.1"/>
</dbReference>
<keyword evidence="2" id="KW-1185">Reference proteome</keyword>
<proteinExistence type="predicted"/>
<evidence type="ECO:0000313" key="1">
    <source>
        <dbReference type="EMBL" id="QDT61318.1"/>
    </source>
</evidence>
<dbReference type="Gene3D" id="1.10.287.850">
    <property type="entry name" value="HP0062-like domain"/>
    <property type="match status" value="1"/>
</dbReference>
<dbReference type="EMBL" id="CP036272">
    <property type="protein sequence ID" value="QDT61318.1"/>
    <property type="molecule type" value="Genomic_DNA"/>
</dbReference>
<dbReference type="InterPro" id="IPR010310">
    <property type="entry name" value="T7SS_ESAT-6-like"/>
</dbReference>
<dbReference type="OrthoDB" id="3035322at2"/>
<evidence type="ECO:0000313" key="2">
    <source>
        <dbReference type="Proteomes" id="UP000315003"/>
    </source>
</evidence>
<accession>A0A517SYU4</accession>
<name>A0A517SYU4_9BACT</name>
<reference evidence="1 2" key="1">
    <citation type="submission" date="2019-02" db="EMBL/GenBank/DDBJ databases">
        <title>Deep-cultivation of Planctomycetes and their phenomic and genomic characterization uncovers novel biology.</title>
        <authorList>
            <person name="Wiegand S."/>
            <person name="Jogler M."/>
            <person name="Boedeker C."/>
            <person name="Pinto D."/>
            <person name="Vollmers J."/>
            <person name="Rivas-Marin E."/>
            <person name="Kohn T."/>
            <person name="Peeters S.H."/>
            <person name="Heuer A."/>
            <person name="Rast P."/>
            <person name="Oberbeckmann S."/>
            <person name="Bunk B."/>
            <person name="Jeske O."/>
            <person name="Meyerdierks A."/>
            <person name="Storesund J.E."/>
            <person name="Kallscheuer N."/>
            <person name="Luecker S."/>
            <person name="Lage O.M."/>
            <person name="Pohl T."/>
            <person name="Merkel B.J."/>
            <person name="Hornburger P."/>
            <person name="Mueller R.-W."/>
            <person name="Bruemmer F."/>
            <person name="Labrenz M."/>
            <person name="Spormann A.M."/>
            <person name="Op den Camp H."/>
            <person name="Overmann J."/>
            <person name="Amann R."/>
            <person name="Jetten M.S.M."/>
            <person name="Mascher T."/>
            <person name="Medema M.H."/>
            <person name="Devos D.P."/>
            <person name="Kaster A.-K."/>
            <person name="Ovreas L."/>
            <person name="Rohde M."/>
            <person name="Galperin M.Y."/>
            <person name="Jogler C."/>
        </authorList>
    </citation>
    <scope>NUCLEOTIDE SEQUENCE [LARGE SCALE GENOMIC DNA]</scope>
    <source>
        <strain evidence="1 2">SV_7m_r</strain>
    </source>
</reference>
<organism evidence="1 2">
    <name type="scientific">Stieleria bergensis</name>
    <dbReference type="NCBI Taxonomy" id="2528025"/>
    <lineage>
        <taxon>Bacteria</taxon>
        <taxon>Pseudomonadati</taxon>
        <taxon>Planctomycetota</taxon>
        <taxon>Planctomycetia</taxon>
        <taxon>Pirellulales</taxon>
        <taxon>Pirellulaceae</taxon>
        <taxon>Stieleria</taxon>
    </lineage>
</organism>
<dbReference type="InterPro" id="IPR029013">
    <property type="entry name" value="HP0062-like_sf"/>
</dbReference>
<gene>
    <name evidence="1" type="ORF">SV7mr_38530</name>
</gene>
<protein>
    <recommendedName>
        <fullName evidence="3">WXG100 family type VII secretion target</fullName>
    </recommendedName>
</protein>
<dbReference type="SUPFAM" id="SSF158414">
    <property type="entry name" value="HP0062-like"/>
    <property type="match status" value="1"/>
</dbReference>
<dbReference type="Pfam" id="PF06013">
    <property type="entry name" value="WXG100"/>
    <property type="match status" value="1"/>
</dbReference>
<dbReference type="Proteomes" id="UP000315003">
    <property type="component" value="Chromosome"/>
</dbReference>
<dbReference type="AlphaFoldDB" id="A0A517SYU4"/>
<evidence type="ECO:0008006" key="3">
    <source>
        <dbReference type="Google" id="ProtNLM"/>
    </source>
</evidence>
<sequence>MNQAVVNPEELRQFAAHLNRFVSELQQRGTALGTQMNHLEQSWRDEQQRKFAAEFQDQMRQVSRLIKATEQHIPYLLRKAEQIDAYLGR</sequence>